<dbReference type="EMBL" id="SSNZ01000001">
    <property type="protein sequence ID" value="THF53473.1"/>
    <property type="molecule type" value="Genomic_DNA"/>
</dbReference>
<reference evidence="2 3" key="1">
    <citation type="submission" date="2019-04" db="EMBL/GenBank/DDBJ databases">
        <title>Flavobacterium sp. nov. isolated from construction timber.</title>
        <authorList>
            <person name="Lin S.-Y."/>
            <person name="Chang C.-T."/>
            <person name="Young C.-C."/>
        </authorList>
    </citation>
    <scope>NUCLEOTIDE SEQUENCE [LARGE SCALE GENOMIC DNA]</scope>
    <source>
        <strain evidence="2 3">CC-CTC003</strain>
    </source>
</reference>
<evidence type="ECO:0000313" key="3">
    <source>
        <dbReference type="Proteomes" id="UP000307507"/>
    </source>
</evidence>
<dbReference type="AlphaFoldDB" id="A0A4S4A580"/>
<keyword evidence="3" id="KW-1185">Reference proteome</keyword>
<dbReference type="PANTHER" id="PTHR43590:SF1">
    <property type="entry name" value="ARSENIC RESISTANCE PROTEIN ARSH (AFU_ORTHOLOGUE AFUA_5G15030)"/>
    <property type="match status" value="1"/>
</dbReference>
<organism evidence="2 3">
    <name type="scientific">Flavobacterium supellecticarium</name>
    <dbReference type="NCBI Taxonomy" id="2565924"/>
    <lineage>
        <taxon>Bacteria</taxon>
        <taxon>Pseudomonadati</taxon>
        <taxon>Bacteroidota</taxon>
        <taxon>Flavobacteriia</taxon>
        <taxon>Flavobacteriales</taxon>
        <taxon>Flavobacteriaceae</taxon>
        <taxon>Flavobacterium</taxon>
    </lineage>
</organism>
<dbReference type="RefSeq" id="WP_136401996.1">
    <property type="nucleotide sequence ID" value="NZ_SSNZ01000001.1"/>
</dbReference>
<protein>
    <submittedName>
        <fullName evidence="2">NAD(P)H-dependent oxidoreductase</fullName>
    </submittedName>
</protein>
<accession>A0A4S4A580</accession>
<dbReference type="GO" id="GO:0016655">
    <property type="term" value="F:oxidoreductase activity, acting on NAD(P)H, quinone or similar compound as acceptor"/>
    <property type="evidence" value="ECO:0007669"/>
    <property type="project" value="TreeGrafter"/>
</dbReference>
<dbReference type="PANTHER" id="PTHR43590">
    <property type="entry name" value="ARSENIC RESISTANCE PROTEIN ARSH (AFU_ORTHOLOGUE AFUA_5G15030)"/>
    <property type="match status" value="1"/>
</dbReference>
<dbReference type="Pfam" id="PF03358">
    <property type="entry name" value="FMN_red"/>
    <property type="match status" value="1"/>
</dbReference>
<sequence length="183" mass="20605">MNVLVFNGALERRSNATSHKIADYFKTEFEATGANVTVFNLPDSGIPLFDVTLNTVPKSVEMMAHVFRHADIHIWLTPLYHGGMTGVMKNCLDWLEVSSKETTPYLTDKTIGFVCWADGSHAMNGITNMDAVAKSLRAWTLPFSIPVARKALYDHEGAFTDEYRQKFDQMVKLLVNCKHHKPV</sequence>
<evidence type="ECO:0000259" key="1">
    <source>
        <dbReference type="Pfam" id="PF03358"/>
    </source>
</evidence>
<evidence type="ECO:0000313" key="2">
    <source>
        <dbReference type="EMBL" id="THF53473.1"/>
    </source>
</evidence>
<gene>
    <name evidence="2" type="ORF">E6C50_04535</name>
</gene>
<dbReference type="SUPFAM" id="SSF52218">
    <property type="entry name" value="Flavoproteins"/>
    <property type="match status" value="1"/>
</dbReference>
<comment type="caution">
    <text evidence="2">The sequence shown here is derived from an EMBL/GenBank/DDBJ whole genome shotgun (WGS) entry which is preliminary data.</text>
</comment>
<dbReference type="Proteomes" id="UP000307507">
    <property type="component" value="Unassembled WGS sequence"/>
</dbReference>
<dbReference type="InterPro" id="IPR005025">
    <property type="entry name" value="FMN_Rdtase-like_dom"/>
</dbReference>
<name>A0A4S4A580_9FLAO</name>
<feature type="domain" description="NADPH-dependent FMN reductase-like" evidence="1">
    <location>
        <begin position="1"/>
        <end position="142"/>
    </location>
</feature>
<dbReference type="OrthoDB" id="9812295at2"/>
<proteinExistence type="predicted"/>
<dbReference type="InterPro" id="IPR014063">
    <property type="entry name" value="Arsenate-R_ArsH"/>
</dbReference>
<dbReference type="Gene3D" id="3.40.50.360">
    <property type="match status" value="1"/>
</dbReference>
<dbReference type="InterPro" id="IPR029039">
    <property type="entry name" value="Flavoprotein-like_sf"/>
</dbReference>